<gene>
    <name evidence="2" type="ORF">LCGC14_2716290</name>
</gene>
<name>A0A0F8ZBH9_9ZZZZ</name>
<proteinExistence type="predicted"/>
<comment type="caution">
    <text evidence="2">The sequence shown here is derived from an EMBL/GenBank/DDBJ whole genome shotgun (WGS) entry which is preliminary data.</text>
</comment>
<dbReference type="InterPro" id="IPR005335">
    <property type="entry name" value="Terminase_ssu"/>
</dbReference>
<organism evidence="2">
    <name type="scientific">marine sediment metagenome</name>
    <dbReference type="NCBI Taxonomy" id="412755"/>
    <lineage>
        <taxon>unclassified sequences</taxon>
        <taxon>metagenomes</taxon>
        <taxon>ecological metagenomes</taxon>
    </lineage>
</organism>
<dbReference type="AlphaFoldDB" id="A0A0F8ZBH9"/>
<dbReference type="Gene3D" id="1.10.10.1400">
    <property type="entry name" value="Terminase, small subunit, N-terminal DNA-binding domain, HTH motif"/>
    <property type="match status" value="1"/>
</dbReference>
<evidence type="ECO:0000313" key="2">
    <source>
        <dbReference type="EMBL" id="KKK91108.1"/>
    </source>
</evidence>
<dbReference type="InterPro" id="IPR038713">
    <property type="entry name" value="Terminase_Gp1_N_sf"/>
</dbReference>
<sequence length="211" mass="23036">MLNVRQRRFALNIFNGMSQREAYIDAYNPAGAVETIDANASALVSNSKVARRVEELLGSIDNSAVATIQERKEILTGIIRADITDYIKESEPVLNNDSLNTGAVSSFSVTESLQGQVTRRIKLRDPIAAISELNKMESVGGVGHVTVNDNRSMTINVMDEATRDRVLRIATRTRKIESTGTSVMSTSKLIDTVSEDENVGGDNATNTSERE</sequence>
<dbReference type="Pfam" id="PF03592">
    <property type="entry name" value="Terminase_2"/>
    <property type="match status" value="1"/>
</dbReference>
<dbReference type="EMBL" id="LAZR01048800">
    <property type="protein sequence ID" value="KKK91108.1"/>
    <property type="molecule type" value="Genomic_DNA"/>
</dbReference>
<protein>
    <submittedName>
        <fullName evidence="2">Uncharacterized protein</fullName>
    </submittedName>
</protein>
<reference evidence="2" key="1">
    <citation type="journal article" date="2015" name="Nature">
        <title>Complex archaea that bridge the gap between prokaryotes and eukaryotes.</title>
        <authorList>
            <person name="Spang A."/>
            <person name="Saw J.H."/>
            <person name="Jorgensen S.L."/>
            <person name="Zaremba-Niedzwiedzka K."/>
            <person name="Martijn J."/>
            <person name="Lind A.E."/>
            <person name="van Eijk R."/>
            <person name="Schleper C."/>
            <person name="Guy L."/>
            <person name="Ettema T.J."/>
        </authorList>
    </citation>
    <scope>NUCLEOTIDE SEQUENCE</scope>
</reference>
<evidence type="ECO:0000256" key="1">
    <source>
        <dbReference type="SAM" id="MobiDB-lite"/>
    </source>
</evidence>
<dbReference type="GO" id="GO:0051276">
    <property type="term" value="P:chromosome organization"/>
    <property type="evidence" value="ECO:0007669"/>
    <property type="project" value="InterPro"/>
</dbReference>
<accession>A0A0F8ZBH9</accession>
<feature type="region of interest" description="Disordered" evidence="1">
    <location>
        <begin position="189"/>
        <end position="211"/>
    </location>
</feature>